<gene>
    <name evidence="2" type="ORF">JY651_50725</name>
</gene>
<dbReference type="EMBL" id="CP071090">
    <property type="protein sequence ID" value="QSQ23264.1"/>
    <property type="molecule type" value="Genomic_DNA"/>
</dbReference>
<dbReference type="InterPro" id="IPR013783">
    <property type="entry name" value="Ig-like_fold"/>
</dbReference>
<sequence>MSHELFKRACQVALAAAMLSACESMPPEDEAAIPGGEPPAAEAPGPEPVPLHSDRNGVGMQPPPPPTQPAAAPASLDVRRSLAVNEKSILARFGARRVFSQLVTQNGGTGFTPEQLFRQLWDTQNPAPGQADLPGMPHCSDQGNTLNGFPYACRPSEGSQARPDSPINLDSYVAVGLYNRFDLAPVDGSNCGEYRIVLAKVPFAPTNRNFVIFEAVLPNPKSELGIEGCRPVADFWAALSSETDPAARASKLESFYFTGLPGFEPVVGASHYGNNAKSLGQVRTNQFLQGGPNTPWLMHEFKLLSDCTTLPACTLKFVPATVKTNPFGELFNPNSTNPRAGDFQSHFLTQVASLAINDLNRFNYRVPDTFNAGQDNSQVPGIADDYVAQLGPGPSAFHQAISQELARVGSTLTPRDIVARAQALSCGGCHQRNSGRPVGGGLTWPASTNFVQSTERDDPADASRFDISPALREQFLPQRRTVLEGYLQARPLDARFVSQSVPATVRAGQRFQVSVTLSNAGTTVWSEGNAIRLEARPGTPTWAVTSVPLNDGERIHRGSERTFTFEVQAPTTPGVYAFQRTLAKSGTGFGEAAPAVSITVLP</sequence>
<evidence type="ECO:0000313" key="3">
    <source>
        <dbReference type="Proteomes" id="UP000662747"/>
    </source>
</evidence>
<organism evidence="2 3">
    <name type="scientific">Pyxidicoccus parkwayensis</name>
    <dbReference type="NCBI Taxonomy" id="2813578"/>
    <lineage>
        <taxon>Bacteria</taxon>
        <taxon>Pseudomonadati</taxon>
        <taxon>Myxococcota</taxon>
        <taxon>Myxococcia</taxon>
        <taxon>Myxococcales</taxon>
        <taxon>Cystobacterineae</taxon>
        <taxon>Myxococcaceae</taxon>
        <taxon>Pyxidicoccus</taxon>
    </lineage>
</organism>
<keyword evidence="3" id="KW-1185">Reference proteome</keyword>
<accession>A0ABX7NWL6</accession>
<dbReference type="PROSITE" id="PS51257">
    <property type="entry name" value="PROKAR_LIPOPROTEIN"/>
    <property type="match status" value="1"/>
</dbReference>
<dbReference type="Proteomes" id="UP000662747">
    <property type="component" value="Chromosome"/>
</dbReference>
<evidence type="ECO:0008006" key="4">
    <source>
        <dbReference type="Google" id="ProtNLM"/>
    </source>
</evidence>
<proteinExistence type="predicted"/>
<protein>
    <recommendedName>
        <fullName evidence="4">Next to BRCA1 central domain-containing protein</fullName>
    </recommendedName>
</protein>
<name>A0ABX7NWL6_9BACT</name>
<evidence type="ECO:0000256" key="1">
    <source>
        <dbReference type="SAM" id="MobiDB-lite"/>
    </source>
</evidence>
<dbReference type="Gene3D" id="2.60.40.10">
    <property type="entry name" value="Immunoglobulins"/>
    <property type="match status" value="1"/>
</dbReference>
<feature type="compositionally biased region" description="Low complexity" evidence="1">
    <location>
        <begin position="32"/>
        <end position="44"/>
    </location>
</feature>
<reference evidence="2 3" key="1">
    <citation type="submission" date="2021-02" db="EMBL/GenBank/DDBJ databases">
        <title>De Novo genome assembly of isolated myxobacteria.</title>
        <authorList>
            <person name="Stevens D.C."/>
        </authorList>
    </citation>
    <scope>NUCLEOTIDE SEQUENCE [LARGE SCALE GENOMIC DNA]</scope>
    <source>
        <strain evidence="3">SCPEA02</strain>
    </source>
</reference>
<feature type="region of interest" description="Disordered" evidence="1">
    <location>
        <begin position="26"/>
        <end position="74"/>
    </location>
</feature>
<evidence type="ECO:0000313" key="2">
    <source>
        <dbReference type="EMBL" id="QSQ23264.1"/>
    </source>
</evidence>
<dbReference type="RefSeq" id="WP_206724839.1">
    <property type="nucleotide sequence ID" value="NZ_CP071090.1"/>
</dbReference>